<reference evidence="3 4" key="2">
    <citation type="submission" date="2019-01" db="EMBL/GenBank/DDBJ databases">
        <authorList>
            <person name="Li Y."/>
        </authorList>
    </citation>
    <scope>NUCLEOTIDE SEQUENCE [LARGE SCALE GENOMIC DNA]</scope>
    <source>
        <strain evidence="2 3">07D10-4-3</strain>
        <strain evidence="1 4">SK2B-1</strain>
    </source>
</reference>
<dbReference type="Proteomes" id="UP000284476">
    <property type="component" value="Unassembled WGS sequence"/>
</dbReference>
<name>A0A443JYB1_9RHOB</name>
<accession>A0A443JYB1</accession>
<organism evidence="2 3">
    <name type="scientific">Paenirhodobacter populi</name>
    <dbReference type="NCBI Taxonomy" id="2306993"/>
    <lineage>
        <taxon>Bacteria</taxon>
        <taxon>Pseudomonadati</taxon>
        <taxon>Pseudomonadota</taxon>
        <taxon>Alphaproteobacteria</taxon>
        <taxon>Rhodobacterales</taxon>
        <taxon>Rhodobacter group</taxon>
        <taxon>Paenirhodobacter</taxon>
    </lineage>
</organism>
<dbReference type="AlphaFoldDB" id="A0A443JYB1"/>
<evidence type="ECO:0000313" key="1">
    <source>
        <dbReference type="EMBL" id="RWR17304.1"/>
    </source>
</evidence>
<proteinExistence type="predicted"/>
<evidence type="ECO:0000313" key="3">
    <source>
        <dbReference type="Proteomes" id="UP000284451"/>
    </source>
</evidence>
<gene>
    <name evidence="2" type="ORF">D2T29_21950</name>
    <name evidence="1" type="ORF">D2T30_19335</name>
</gene>
<comment type="caution">
    <text evidence="2">The sequence shown here is derived from an EMBL/GenBank/DDBJ whole genome shotgun (WGS) entry which is preliminary data.</text>
</comment>
<dbReference type="EMBL" id="SAUY01000066">
    <property type="protein sequence ID" value="RWR25520.1"/>
    <property type="molecule type" value="Genomic_DNA"/>
</dbReference>
<protein>
    <submittedName>
        <fullName evidence="2">Uncharacterized protein</fullName>
    </submittedName>
</protein>
<dbReference type="RefSeq" id="WP_128187694.1">
    <property type="nucleotide sequence ID" value="NZ_JBHRSO010000009.1"/>
</dbReference>
<reference evidence="3 4" key="1">
    <citation type="submission" date="2019-01" db="EMBL/GenBank/DDBJ databases">
        <title>Sinorhodobacter populi sp. nov. isolated from the symptomatic bark tissue of Populus euramericana canker.</title>
        <authorList>
            <person name="Xu G."/>
        </authorList>
    </citation>
    <scope>NUCLEOTIDE SEQUENCE [LARGE SCALE GENOMIC DNA]</scope>
    <source>
        <strain evidence="2 3">07D10-4-3</strain>
        <strain evidence="1 4">SK2B-1</strain>
    </source>
</reference>
<accession>A0A443JA05</accession>
<dbReference type="EMBL" id="SAUZ01000029">
    <property type="protein sequence ID" value="RWR17304.1"/>
    <property type="molecule type" value="Genomic_DNA"/>
</dbReference>
<evidence type="ECO:0000313" key="4">
    <source>
        <dbReference type="Proteomes" id="UP000284476"/>
    </source>
</evidence>
<sequence length="158" mass="17922">MPYSAPEPVASELSAWNNGNGAELEVLSQYEGSYRLSVSYSALLWPKFKLVGPYILREGASAEGIAEWEDSLSGDSRGLEAVMNHIHLTDYFLHHDDGLSREVVAFLTRQLCEIHEAKLMWQFPDRPCRVISTTPDDPEELDNYQITFWQKKWEATGG</sequence>
<evidence type="ECO:0000313" key="2">
    <source>
        <dbReference type="EMBL" id="RWR25520.1"/>
    </source>
</evidence>
<dbReference type="Proteomes" id="UP000284451">
    <property type="component" value="Unassembled WGS sequence"/>
</dbReference>